<dbReference type="SMART" id="SM00028">
    <property type="entry name" value="TPR"/>
    <property type="match status" value="10"/>
</dbReference>
<organism evidence="4 5">
    <name type="scientific">Candidatus Geothrix skivensis</name>
    <dbReference type="NCBI Taxonomy" id="2954439"/>
    <lineage>
        <taxon>Bacteria</taxon>
        <taxon>Pseudomonadati</taxon>
        <taxon>Acidobacteriota</taxon>
        <taxon>Holophagae</taxon>
        <taxon>Holophagales</taxon>
        <taxon>Holophagaceae</taxon>
        <taxon>Geothrix</taxon>
    </lineage>
</organism>
<feature type="repeat" description="TPR" evidence="3">
    <location>
        <begin position="404"/>
        <end position="437"/>
    </location>
</feature>
<dbReference type="GO" id="GO:0009279">
    <property type="term" value="C:cell outer membrane"/>
    <property type="evidence" value="ECO:0007669"/>
    <property type="project" value="TreeGrafter"/>
</dbReference>
<dbReference type="InterPro" id="IPR019734">
    <property type="entry name" value="TPR_rpt"/>
</dbReference>
<evidence type="ECO:0000256" key="1">
    <source>
        <dbReference type="ARBA" id="ARBA00022737"/>
    </source>
</evidence>
<dbReference type="PROSITE" id="PS50005">
    <property type="entry name" value="TPR"/>
    <property type="match status" value="4"/>
</dbReference>
<dbReference type="PANTHER" id="PTHR44858:SF1">
    <property type="entry name" value="UDP-N-ACETYLGLUCOSAMINE--PEPTIDE N-ACETYLGLUCOSAMINYLTRANSFERASE SPINDLY-RELATED"/>
    <property type="match status" value="1"/>
</dbReference>
<reference evidence="4" key="1">
    <citation type="submission" date="2020-10" db="EMBL/GenBank/DDBJ databases">
        <title>Connecting structure to function with the recovery of over 1000 high-quality activated sludge metagenome-assembled genomes encoding full-length rRNA genes using long-read sequencing.</title>
        <authorList>
            <person name="Singleton C.M."/>
            <person name="Petriglieri F."/>
            <person name="Kristensen J.M."/>
            <person name="Kirkegaard R.H."/>
            <person name="Michaelsen T.Y."/>
            <person name="Andersen M.H."/>
            <person name="Karst S.M."/>
            <person name="Dueholm M.S."/>
            <person name="Nielsen P.H."/>
            <person name="Albertsen M."/>
        </authorList>
    </citation>
    <scope>NUCLEOTIDE SEQUENCE</scope>
    <source>
        <strain evidence="4">Skiv_18-Q3-R9-52_MAXAC.067</strain>
    </source>
</reference>
<comment type="caution">
    <text evidence="4">The sequence shown here is derived from an EMBL/GenBank/DDBJ whole genome shotgun (WGS) entry which is preliminary data.</text>
</comment>
<accession>A0A9D7SFQ2</accession>
<evidence type="ECO:0000313" key="5">
    <source>
        <dbReference type="Proteomes" id="UP000886657"/>
    </source>
</evidence>
<dbReference type="PANTHER" id="PTHR44858">
    <property type="entry name" value="TETRATRICOPEPTIDE REPEAT PROTEIN 6"/>
    <property type="match status" value="1"/>
</dbReference>
<dbReference type="GO" id="GO:0046813">
    <property type="term" value="P:receptor-mediated virion attachment to host cell"/>
    <property type="evidence" value="ECO:0007669"/>
    <property type="project" value="TreeGrafter"/>
</dbReference>
<feature type="repeat" description="TPR" evidence="3">
    <location>
        <begin position="302"/>
        <end position="335"/>
    </location>
</feature>
<feature type="repeat" description="TPR" evidence="3">
    <location>
        <begin position="336"/>
        <end position="369"/>
    </location>
</feature>
<keyword evidence="1" id="KW-0677">Repeat</keyword>
<protein>
    <submittedName>
        <fullName evidence="4">Tetratricopeptide repeat protein</fullName>
    </submittedName>
</protein>
<evidence type="ECO:0000313" key="4">
    <source>
        <dbReference type="EMBL" id="MBK9795674.1"/>
    </source>
</evidence>
<dbReference type="InterPro" id="IPR011990">
    <property type="entry name" value="TPR-like_helical_dom_sf"/>
</dbReference>
<dbReference type="AlphaFoldDB" id="A0A9D7SFQ2"/>
<sequence>MARPWLKLLDPGLTALKTAAGTTFEERLALARAFNGRARHGEAQEILDQLLAEDRSHTEAWFERLLCFSDHAGEDEGLELLGMLESLRDEHPGEGGHLRNLGYLRLLLQDLDGAELALQQALALNGQDPKALELAGLVQLHLNHASEAKAWLLKALSLNPKDPRTLRLLAIAMEQLGDLTGAEAQLVAALRCEEYYYWGWHALGELLLKRGELAEGLRCIQRARTLHVCDPASYFILAEIFSEQGHLELAQGQLHTLMLLAPPVTVLAEAQALLGELKRDMGDRDGALSYFSLAAETDPDAANPWAALGDMAREEGRWDDALRCYREALMREPDAADLQVQLGYVLVETRQGPAAEQAFLQALELDPGEYSAYLGLSEVYRFANRRDDQMSMVEQAMALAPHDADVWNAKGVALEVTKRWKEATEAYEKVLQLEPHHRKAANNLGFVLEKRMNNGEPELRARATEAWRQRLLICRDEDQSLKMATDHLTNLGVDDATIREWLRPGFLAAELQD</sequence>
<dbReference type="Pfam" id="PF07719">
    <property type="entry name" value="TPR_2"/>
    <property type="match status" value="1"/>
</dbReference>
<dbReference type="Pfam" id="PF13432">
    <property type="entry name" value="TPR_16"/>
    <property type="match status" value="2"/>
</dbReference>
<evidence type="ECO:0000256" key="2">
    <source>
        <dbReference type="ARBA" id="ARBA00022803"/>
    </source>
</evidence>
<dbReference type="Proteomes" id="UP000886657">
    <property type="component" value="Unassembled WGS sequence"/>
</dbReference>
<keyword evidence="2 3" id="KW-0802">TPR repeat</keyword>
<evidence type="ECO:0000256" key="3">
    <source>
        <dbReference type="PROSITE-ProRule" id="PRU00339"/>
    </source>
</evidence>
<proteinExistence type="predicted"/>
<dbReference type="InterPro" id="IPR050498">
    <property type="entry name" value="Ycf3"/>
</dbReference>
<name>A0A9D7SFQ2_9BACT</name>
<dbReference type="Gene3D" id="1.25.40.10">
    <property type="entry name" value="Tetratricopeptide repeat domain"/>
    <property type="match status" value="2"/>
</dbReference>
<feature type="repeat" description="TPR" evidence="3">
    <location>
        <begin position="268"/>
        <end position="301"/>
    </location>
</feature>
<gene>
    <name evidence="4" type="ORF">IPP58_04135</name>
</gene>
<dbReference type="EMBL" id="JADKIO010000005">
    <property type="protein sequence ID" value="MBK9795674.1"/>
    <property type="molecule type" value="Genomic_DNA"/>
</dbReference>
<dbReference type="SUPFAM" id="SSF48452">
    <property type="entry name" value="TPR-like"/>
    <property type="match status" value="2"/>
</dbReference>
<dbReference type="InterPro" id="IPR013105">
    <property type="entry name" value="TPR_2"/>
</dbReference>